<evidence type="ECO:0000259" key="4">
    <source>
        <dbReference type="Pfam" id="PF13870"/>
    </source>
</evidence>
<dbReference type="OrthoDB" id="10254794at2759"/>
<dbReference type="PANTHER" id="PTHR15654:SF1">
    <property type="entry name" value="COILED-COIL DOMAIN-CONTAINING PROTEIN 96"/>
    <property type="match status" value="1"/>
</dbReference>
<dbReference type="Gramene" id="GBG93409">
    <property type="protein sequence ID" value="GBG93409"/>
    <property type="gene ID" value="CBR_g68932"/>
</dbReference>
<organism evidence="5 6">
    <name type="scientific">Chara braunii</name>
    <name type="common">Braun's stonewort</name>
    <dbReference type="NCBI Taxonomy" id="69332"/>
    <lineage>
        <taxon>Eukaryota</taxon>
        <taxon>Viridiplantae</taxon>
        <taxon>Streptophyta</taxon>
        <taxon>Charophyceae</taxon>
        <taxon>Charales</taxon>
        <taxon>Characeae</taxon>
        <taxon>Chara</taxon>
    </lineage>
</organism>
<keyword evidence="6" id="KW-1185">Reference proteome</keyword>
<feature type="domain" description="CCDC113/CCDC96 coiled-coil" evidence="4">
    <location>
        <begin position="1"/>
        <end position="37"/>
    </location>
</feature>
<comment type="caution">
    <text evidence="5">The sequence shown here is derived from an EMBL/GenBank/DDBJ whole genome shotgun (WGS) entry which is preliminary data.</text>
</comment>
<keyword evidence="3" id="KW-0966">Cell projection</keyword>
<dbReference type="Proteomes" id="UP000265515">
    <property type="component" value="Unassembled WGS sequence"/>
</dbReference>
<reference evidence="5 6" key="1">
    <citation type="journal article" date="2018" name="Cell">
        <title>The Chara Genome: Secondary Complexity and Implications for Plant Terrestrialization.</title>
        <authorList>
            <person name="Nishiyama T."/>
            <person name="Sakayama H."/>
            <person name="Vries J.D."/>
            <person name="Buschmann H."/>
            <person name="Saint-Marcoux D."/>
            <person name="Ullrich K.K."/>
            <person name="Haas F.B."/>
            <person name="Vanderstraeten L."/>
            <person name="Becker D."/>
            <person name="Lang D."/>
            <person name="Vosolsobe S."/>
            <person name="Rombauts S."/>
            <person name="Wilhelmsson P.K.I."/>
            <person name="Janitza P."/>
            <person name="Kern R."/>
            <person name="Heyl A."/>
            <person name="Rumpler F."/>
            <person name="Villalobos L.I.A.C."/>
            <person name="Clay J.M."/>
            <person name="Skokan R."/>
            <person name="Toyoda A."/>
            <person name="Suzuki Y."/>
            <person name="Kagoshima H."/>
            <person name="Schijlen E."/>
            <person name="Tajeshwar N."/>
            <person name="Catarino B."/>
            <person name="Hetherington A.J."/>
            <person name="Saltykova A."/>
            <person name="Bonnot C."/>
            <person name="Breuninger H."/>
            <person name="Symeonidi A."/>
            <person name="Radhakrishnan G.V."/>
            <person name="Van Nieuwerburgh F."/>
            <person name="Deforce D."/>
            <person name="Chang C."/>
            <person name="Karol K.G."/>
            <person name="Hedrich R."/>
            <person name="Ulvskov P."/>
            <person name="Glockner G."/>
            <person name="Delwiche C.F."/>
            <person name="Petrasek J."/>
            <person name="Van de Peer Y."/>
            <person name="Friml J."/>
            <person name="Beilby M."/>
            <person name="Dolan L."/>
            <person name="Kohara Y."/>
            <person name="Sugano S."/>
            <person name="Fujiyama A."/>
            <person name="Delaux P.-M."/>
            <person name="Quint M."/>
            <person name="TheiBen G."/>
            <person name="Hagemann M."/>
            <person name="Harholt J."/>
            <person name="Dunand C."/>
            <person name="Zachgo S."/>
            <person name="Langdale J."/>
            <person name="Maumus F."/>
            <person name="Straeten D.V.D."/>
            <person name="Gould S.B."/>
            <person name="Rensing S.A."/>
        </authorList>
    </citation>
    <scope>NUCLEOTIDE SEQUENCE [LARGE SCALE GENOMIC DNA]</scope>
    <source>
        <strain evidence="5 6">S276</strain>
    </source>
</reference>
<dbReference type="GO" id="GO:0060271">
    <property type="term" value="P:cilium assembly"/>
    <property type="evidence" value="ECO:0007669"/>
    <property type="project" value="TreeGrafter"/>
</dbReference>
<evidence type="ECO:0000256" key="1">
    <source>
        <dbReference type="ARBA" id="ARBA00004138"/>
    </source>
</evidence>
<feature type="non-terminal residue" evidence="5">
    <location>
        <position position="1"/>
    </location>
</feature>
<sequence length="100" mass="11441">IDERSEELQKLRKKTTVTVQVLTHLKEKLQFVQKETEVTNHLVTNPILKYDLELSKEKLEMTKDKIDVLKSNFTKIASPLEKAQVSPMISKRGSTVSSMA</sequence>
<dbReference type="InterPro" id="IPR025254">
    <property type="entry name" value="CCDC113/CCDC96_CC"/>
</dbReference>
<dbReference type="PANTHER" id="PTHR15654">
    <property type="entry name" value="COILED-COIL DOMAIN-CONTAINING PROTEIN 113-RELATED"/>
    <property type="match status" value="1"/>
</dbReference>
<dbReference type="AlphaFoldDB" id="A0A388MFZ9"/>
<evidence type="ECO:0000313" key="5">
    <source>
        <dbReference type="EMBL" id="GBG93409.1"/>
    </source>
</evidence>
<dbReference type="GO" id="GO:0005930">
    <property type="term" value="C:axoneme"/>
    <property type="evidence" value="ECO:0007669"/>
    <property type="project" value="TreeGrafter"/>
</dbReference>
<keyword evidence="2" id="KW-0175">Coiled coil</keyword>
<dbReference type="EMBL" id="BFEA01001681">
    <property type="protein sequence ID" value="GBG93409.1"/>
    <property type="molecule type" value="Genomic_DNA"/>
</dbReference>
<gene>
    <name evidence="5" type="ORF">CBR_g68932</name>
</gene>
<dbReference type="InterPro" id="IPR051885">
    <property type="entry name" value="CC_CF"/>
</dbReference>
<protein>
    <recommendedName>
        <fullName evidence="4">CCDC113/CCDC96 coiled-coil domain-containing protein</fullName>
    </recommendedName>
</protein>
<accession>A0A388MFZ9</accession>
<dbReference type="GO" id="GO:0036064">
    <property type="term" value="C:ciliary basal body"/>
    <property type="evidence" value="ECO:0007669"/>
    <property type="project" value="TreeGrafter"/>
</dbReference>
<evidence type="ECO:0000256" key="2">
    <source>
        <dbReference type="ARBA" id="ARBA00023054"/>
    </source>
</evidence>
<proteinExistence type="predicted"/>
<evidence type="ECO:0000313" key="6">
    <source>
        <dbReference type="Proteomes" id="UP000265515"/>
    </source>
</evidence>
<comment type="subcellular location">
    <subcellularLocation>
        <location evidence="1">Cell projection</location>
        <location evidence="1">Cilium</location>
    </subcellularLocation>
</comment>
<dbReference type="Pfam" id="PF13870">
    <property type="entry name" value="CCDC113_CCDC96_CC"/>
    <property type="match status" value="1"/>
</dbReference>
<evidence type="ECO:0000256" key="3">
    <source>
        <dbReference type="ARBA" id="ARBA00023273"/>
    </source>
</evidence>
<name>A0A388MFZ9_CHABU</name>